<dbReference type="EMBL" id="CP068053">
    <property type="protein sequence ID" value="QQT01285.1"/>
    <property type="molecule type" value="Genomic_DNA"/>
</dbReference>
<name>A0A974S2F4_PERPY</name>
<dbReference type="KEGG" id="ppsr:I6J18_05245"/>
<organism evidence="1 2">
    <name type="scientific">Peribacillus psychrosaccharolyticus</name>
    <name type="common">Bacillus psychrosaccharolyticus</name>
    <dbReference type="NCBI Taxonomy" id="1407"/>
    <lineage>
        <taxon>Bacteria</taxon>
        <taxon>Bacillati</taxon>
        <taxon>Bacillota</taxon>
        <taxon>Bacilli</taxon>
        <taxon>Bacillales</taxon>
        <taxon>Bacillaceae</taxon>
        <taxon>Peribacillus</taxon>
    </lineage>
</organism>
<accession>A0A974S2F4</accession>
<protein>
    <submittedName>
        <fullName evidence="1">Uncharacterized protein</fullName>
    </submittedName>
</protein>
<gene>
    <name evidence="1" type="ORF">I6J18_05245</name>
</gene>
<evidence type="ECO:0000313" key="2">
    <source>
        <dbReference type="Proteomes" id="UP000595254"/>
    </source>
</evidence>
<evidence type="ECO:0000313" key="1">
    <source>
        <dbReference type="EMBL" id="QQT01285.1"/>
    </source>
</evidence>
<keyword evidence="2" id="KW-1185">Reference proteome</keyword>
<dbReference type="RefSeq" id="WP_161629103.1">
    <property type="nucleotide sequence ID" value="NZ_CP068053.1"/>
</dbReference>
<proteinExistence type="predicted"/>
<dbReference type="AlphaFoldDB" id="A0A974S2F4"/>
<dbReference type="Proteomes" id="UP000595254">
    <property type="component" value="Chromosome"/>
</dbReference>
<sequence length="51" mass="5717">MNEYKVTVKNGSSTILVEVIKAEDERDVLGTLLLSSELFNQSFTDIRILSV</sequence>
<reference evidence="1 2" key="1">
    <citation type="submission" date="2021-01" db="EMBL/GenBank/DDBJ databases">
        <title>FDA dAtabase for Regulatory Grade micrObial Sequences (FDA-ARGOS): Supporting development and validation of Infectious Disease Dx tests.</title>
        <authorList>
            <person name="Nelson B."/>
            <person name="Plummer A."/>
            <person name="Tallon L."/>
            <person name="Sadzewicz L."/>
            <person name="Zhao X."/>
            <person name="Boylan J."/>
            <person name="Ott S."/>
            <person name="Bowen H."/>
            <person name="Vavikolanu K."/>
            <person name="Mehta A."/>
            <person name="Aluvathingal J."/>
            <person name="Nadendla S."/>
            <person name="Myers T."/>
            <person name="Yan Y."/>
            <person name="Sichtig H."/>
        </authorList>
    </citation>
    <scope>NUCLEOTIDE SEQUENCE [LARGE SCALE GENOMIC DNA]</scope>
    <source>
        <strain evidence="1 2">FDAARGOS_1161</strain>
    </source>
</reference>